<name>A0ABS8NGE3_9BACT</name>
<sequence length="516" mass="54634">MPANHGSTNHTSSTVDAPRRDTQTRETQQAIKQQIQPTKEGPSTLPTPGWPRRRFLTLAAVSGVAAATGCRPKNAADVQQAKSSVRTDVPLRLVWTGTDDEAEIVRRTWQSISEQPLKITVAKTDPGDKADFWEQASKTDVLVYPLAQMGELVSRELVMANLGSSTGSGSPTGSSSNSASDEDASTQSAAAPPAIRVAMNFGNESIGKCLGGALPALLLGEQASSDVAGANSMTWSQLQQLAADTPGKVAEPTAPGWAGIAYLWRLASVIQATWLFDRETLEPLLTESDYVDVLQQMADMAKHAPESAMTPGQIFQAVSTGELVAGIGFPELAPQQDAVAETSGSPAGIGNVQVKAMPIADASNLESDTLQLERTGRVMFAPQTLVGSLAESCRQTAAANQFLNWLAGGEGSEPLYRSVGGLLAPSAATGPDDAAGGNYQPWLKSAWQNPNVMPPLNLVGSDRYLQVLDAQARQCLTGQQSAQDACDAISQSWSQLHDEFGVKKQKRSWQKALGLI</sequence>
<evidence type="ECO:0000313" key="2">
    <source>
        <dbReference type="EMBL" id="MCC9642608.1"/>
    </source>
</evidence>
<organism evidence="2 3">
    <name type="scientific">Rhodopirellula halodulae</name>
    <dbReference type="NCBI Taxonomy" id="2894198"/>
    <lineage>
        <taxon>Bacteria</taxon>
        <taxon>Pseudomonadati</taxon>
        <taxon>Planctomycetota</taxon>
        <taxon>Planctomycetia</taxon>
        <taxon>Pirellulales</taxon>
        <taxon>Pirellulaceae</taxon>
        <taxon>Rhodopirellula</taxon>
    </lineage>
</organism>
<keyword evidence="3" id="KW-1185">Reference proteome</keyword>
<dbReference type="Gene3D" id="3.40.190.10">
    <property type="entry name" value="Periplasmic binding protein-like II"/>
    <property type="match status" value="1"/>
</dbReference>
<evidence type="ECO:0000313" key="3">
    <source>
        <dbReference type="Proteomes" id="UP001430306"/>
    </source>
</evidence>
<feature type="compositionally biased region" description="Low complexity" evidence="1">
    <location>
        <begin position="163"/>
        <end position="179"/>
    </location>
</feature>
<proteinExistence type="predicted"/>
<feature type="region of interest" description="Disordered" evidence="1">
    <location>
        <begin position="1"/>
        <end position="51"/>
    </location>
</feature>
<evidence type="ECO:0000256" key="1">
    <source>
        <dbReference type="SAM" id="MobiDB-lite"/>
    </source>
</evidence>
<feature type="compositionally biased region" description="Polar residues" evidence="1">
    <location>
        <begin position="25"/>
        <end position="37"/>
    </location>
</feature>
<gene>
    <name evidence="2" type="ORF">LOC71_10005</name>
</gene>
<comment type="caution">
    <text evidence="2">The sequence shown here is derived from an EMBL/GenBank/DDBJ whole genome shotgun (WGS) entry which is preliminary data.</text>
</comment>
<feature type="region of interest" description="Disordered" evidence="1">
    <location>
        <begin position="163"/>
        <end position="189"/>
    </location>
</feature>
<reference evidence="2" key="1">
    <citation type="submission" date="2021-11" db="EMBL/GenBank/DDBJ databases">
        <title>Genome sequence.</title>
        <authorList>
            <person name="Sun Q."/>
        </authorList>
    </citation>
    <scope>NUCLEOTIDE SEQUENCE</scope>
    <source>
        <strain evidence="2">JC740</strain>
    </source>
</reference>
<protein>
    <submittedName>
        <fullName evidence="2">ABC transporter substrate-binding protein</fullName>
    </submittedName>
</protein>
<accession>A0ABS8NGE3</accession>
<dbReference type="RefSeq" id="WP_230273466.1">
    <property type="nucleotide sequence ID" value="NZ_JAJKFW010000022.1"/>
</dbReference>
<feature type="compositionally biased region" description="Polar residues" evidence="1">
    <location>
        <begin position="1"/>
        <end position="15"/>
    </location>
</feature>
<dbReference type="Proteomes" id="UP001430306">
    <property type="component" value="Unassembled WGS sequence"/>
</dbReference>
<dbReference type="SUPFAM" id="SSF53850">
    <property type="entry name" value="Periplasmic binding protein-like II"/>
    <property type="match status" value="1"/>
</dbReference>
<dbReference type="EMBL" id="JAJKFW010000022">
    <property type="protein sequence ID" value="MCC9642608.1"/>
    <property type="molecule type" value="Genomic_DNA"/>
</dbReference>